<dbReference type="EMBL" id="SRXW01000001">
    <property type="protein sequence ID" value="TGY90045.1"/>
    <property type="molecule type" value="Genomic_DNA"/>
</dbReference>
<feature type="transmembrane region" description="Helical" evidence="1">
    <location>
        <begin position="99"/>
        <end position="123"/>
    </location>
</feature>
<evidence type="ECO:0000256" key="1">
    <source>
        <dbReference type="SAM" id="Phobius"/>
    </source>
</evidence>
<dbReference type="PANTHER" id="PTHR46826:SF1">
    <property type="entry name" value="TVP38_TMEM64 FAMILY MEMBRANE PROTEIN YDJX"/>
    <property type="match status" value="1"/>
</dbReference>
<feature type="domain" description="VTT" evidence="2">
    <location>
        <begin position="85"/>
        <end position="198"/>
    </location>
</feature>
<protein>
    <submittedName>
        <fullName evidence="3">TVP38/TMEM64 family protein</fullName>
    </submittedName>
</protein>
<dbReference type="Pfam" id="PF09335">
    <property type="entry name" value="VTT_dom"/>
    <property type="match status" value="1"/>
</dbReference>
<comment type="caution">
    <text evidence="3">The sequence shown here is derived from an EMBL/GenBank/DDBJ whole genome shotgun (WGS) entry which is preliminary data.</text>
</comment>
<evidence type="ECO:0000259" key="2">
    <source>
        <dbReference type="Pfam" id="PF09335"/>
    </source>
</evidence>
<dbReference type="AlphaFoldDB" id="A0A4S2H367"/>
<evidence type="ECO:0000313" key="4">
    <source>
        <dbReference type="Proteomes" id="UP000308054"/>
    </source>
</evidence>
<proteinExistence type="predicted"/>
<keyword evidence="1" id="KW-1133">Transmembrane helix</keyword>
<dbReference type="InterPro" id="IPR032816">
    <property type="entry name" value="VTT_dom"/>
</dbReference>
<dbReference type="PANTHER" id="PTHR46826">
    <property type="match status" value="1"/>
</dbReference>
<keyword evidence="4" id="KW-1185">Reference proteome</keyword>
<accession>A0A4S2H367</accession>
<dbReference type="RefSeq" id="WP_135994542.1">
    <property type="nucleotide sequence ID" value="NZ_CP071057.1"/>
</dbReference>
<dbReference type="Proteomes" id="UP000308054">
    <property type="component" value="Unassembled WGS sequence"/>
</dbReference>
<sequence>MTETDAREGQRRTPSLLRRLIPFILIAIGFAIAWASGVFSEEGRAGIAAFIRGLDATVEDHFWLAAGLYLVFYALAVSVSVPGALWFTIGAGFLFGQWVGTGVALLGATAGASIIFLITRYALADWAREKFSGRIEKLRAGFEADALNYVILLRLIPVFPFFVLNVGMALLSIPLRAFVLGSLVGMIPGAFVYASFGAGGQRALEQLAADETPGLSDLLNPPLLAAMAGLAVLAVVPVIVKRVRGGVPGEKTETGS</sequence>
<feature type="transmembrane region" description="Helical" evidence="1">
    <location>
        <begin position="62"/>
        <end position="87"/>
    </location>
</feature>
<feature type="transmembrane region" description="Helical" evidence="1">
    <location>
        <begin position="146"/>
        <end position="171"/>
    </location>
</feature>
<reference evidence="3 4" key="1">
    <citation type="journal article" date="2017" name="Int. J. Syst. Evol. Microbiol.">
        <title>Marinicauda algicola sp. nov., isolated from a marine red alga Rhodosorus marinus.</title>
        <authorList>
            <person name="Jeong S.E."/>
            <person name="Jeon S.H."/>
            <person name="Chun B.H."/>
            <person name="Kim D.W."/>
            <person name="Jeon C.O."/>
        </authorList>
    </citation>
    <scope>NUCLEOTIDE SEQUENCE [LARGE SCALE GENOMIC DNA]</scope>
    <source>
        <strain evidence="3 4">JCM 31718</strain>
    </source>
</reference>
<dbReference type="InterPro" id="IPR053240">
    <property type="entry name" value="VTT_domain"/>
</dbReference>
<organism evidence="3 4">
    <name type="scientific">Marinicauda algicola</name>
    <dbReference type="NCBI Taxonomy" id="2029849"/>
    <lineage>
        <taxon>Bacteria</taxon>
        <taxon>Pseudomonadati</taxon>
        <taxon>Pseudomonadota</taxon>
        <taxon>Alphaproteobacteria</taxon>
        <taxon>Maricaulales</taxon>
        <taxon>Maricaulaceae</taxon>
        <taxon>Marinicauda</taxon>
    </lineage>
</organism>
<evidence type="ECO:0000313" key="3">
    <source>
        <dbReference type="EMBL" id="TGY90045.1"/>
    </source>
</evidence>
<feature type="transmembrane region" description="Helical" evidence="1">
    <location>
        <begin position="20"/>
        <end position="39"/>
    </location>
</feature>
<feature type="transmembrane region" description="Helical" evidence="1">
    <location>
        <begin position="178"/>
        <end position="198"/>
    </location>
</feature>
<feature type="transmembrane region" description="Helical" evidence="1">
    <location>
        <begin position="218"/>
        <end position="240"/>
    </location>
</feature>
<gene>
    <name evidence="3" type="ORF">E5163_02635</name>
</gene>
<name>A0A4S2H367_9PROT</name>
<dbReference type="OrthoDB" id="9779114at2"/>
<keyword evidence="1" id="KW-0812">Transmembrane</keyword>
<keyword evidence="1" id="KW-0472">Membrane</keyword>